<evidence type="ECO:0008006" key="4">
    <source>
        <dbReference type="Google" id="ProtNLM"/>
    </source>
</evidence>
<keyword evidence="3" id="KW-1185">Reference proteome</keyword>
<dbReference type="Proteomes" id="UP001064933">
    <property type="component" value="Chromosome"/>
</dbReference>
<protein>
    <recommendedName>
        <fullName evidence="4">EAL domain-containing protein</fullName>
    </recommendedName>
</protein>
<accession>A0ABY6AWV2</accession>
<gene>
    <name evidence="2" type="ORF">N4261_14355</name>
</gene>
<organism evidence="2 3">
    <name type="scientific">Roseateles amylovorans</name>
    <dbReference type="NCBI Taxonomy" id="2978473"/>
    <lineage>
        <taxon>Bacteria</taxon>
        <taxon>Pseudomonadati</taxon>
        <taxon>Pseudomonadota</taxon>
        <taxon>Betaproteobacteria</taxon>
        <taxon>Burkholderiales</taxon>
        <taxon>Sphaerotilaceae</taxon>
        <taxon>Roseateles</taxon>
    </lineage>
</organism>
<evidence type="ECO:0000313" key="3">
    <source>
        <dbReference type="Proteomes" id="UP001064933"/>
    </source>
</evidence>
<sequence length="389" mass="41689">MTFADTLPLASAVPPSRAGDAGARRTGAVNVTLPASTEGARADDGDSVRFVSQAILDDQGRTFAYELWPQGAEAPRAPGSPRDEDIAAALAHALLDAGVAGLAPEAPLFVPMSETLLMSPLADAVTPSVGVIQLMAQVGAETSVLMRIAQLRSRGVRFCVAGLRDLETSRWLFAPYADYLELDLTAIPPNQLAALADRAAEEGMMVIGKGVLSMAGYQRLRELDVTLFQGTFVAAQTRCSVPALPGCEVETLTRVRRLLSSRVSAEAVAVAVSADPALVLRLQVLHWGLGATLGQSAPGTLAALLSSMSEPVLSGWLHILGMSACHEGDRDWRASVRTQVEQYRRALRRRAPHELESALEGAVWAFQSRLCSPRHYRKSRKYLDERLAA</sequence>
<dbReference type="EMBL" id="CP104562">
    <property type="protein sequence ID" value="UXH76249.1"/>
    <property type="molecule type" value="Genomic_DNA"/>
</dbReference>
<evidence type="ECO:0000256" key="1">
    <source>
        <dbReference type="SAM" id="MobiDB-lite"/>
    </source>
</evidence>
<dbReference type="RefSeq" id="WP_261755982.1">
    <property type="nucleotide sequence ID" value="NZ_CP104562.2"/>
</dbReference>
<proteinExistence type="predicted"/>
<feature type="region of interest" description="Disordered" evidence="1">
    <location>
        <begin position="1"/>
        <end position="25"/>
    </location>
</feature>
<reference evidence="2" key="1">
    <citation type="submission" date="2022-10" db="EMBL/GenBank/DDBJ databases">
        <title>Characterization and whole genome sequencing of a new Roseateles species, isolated from fresh water.</title>
        <authorList>
            <person name="Guliayeva D.Y."/>
            <person name="Akhremchuk A.E."/>
            <person name="Sikolenko M.A."/>
            <person name="Valentovich L.N."/>
            <person name="Sidarenka A.V."/>
        </authorList>
    </citation>
    <scope>NUCLEOTIDE SEQUENCE</scope>
    <source>
        <strain evidence="2">BIM B-1768</strain>
    </source>
</reference>
<name>A0ABY6AWV2_9BURK</name>
<evidence type="ECO:0000313" key="2">
    <source>
        <dbReference type="EMBL" id="UXH76249.1"/>
    </source>
</evidence>
<dbReference type="SUPFAM" id="SSF141868">
    <property type="entry name" value="EAL domain-like"/>
    <property type="match status" value="1"/>
</dbReference>
<dbReference type="InterPro" id="IPR035919">
    <property type="entry name" value="EAL_sf"/>
</dbReference>